<keyword evidence="3" id="KW-1185">Reference proteome</keyword>
<feature type="compositionally biased region" description="Basic and acidic residues" evidence="1">
    <location>
        <begin position="1290"/>
        <end position="1303"/>
    </location>
</feature>
<reference evidence="2 3" key="1">
    <citation type="submission" date="2023-02" db="EMBL/GenBank/DDBJ databases">
        <title>LHISI_Scaffold_Assembly.</title>
        <authorList>
            <person name="Stuart O.P."/>
            <person name="Cleave R."/>
            <person name="Magrath M.J.L."/>
            <person name="Mikheyev A.S."/>
        </authorList>
    </citation>
    <scope>NUCLEOTIDE SEQUENCE [LARGE SCALE GENOMIC DNA]</scope>
    <source>
        <strain evidence="2">Daus_M_001</strain>
        <tissue evidence="2">Leg muscle</tissue>
    </source>
</reference>
<feature type="region of interest" description="Disordered" evidence="1">
    <location>
        <begin position="478"/>
        <end position="515"/>
    </location>
</feature>
<organism evidence="2 3">
    <name type="scientific">Dryococelus australis</name>
    <dbReference type="NCBI Taxonomy" id="614101"/>
    <lineage>
        <taxon>Eukaryota</taxon>
        <taxon>Metazoa</taxon>
        <taxon>Ecdysozoa</taxon>
        <taxon>Arthropoda</taxon>
        <taxon>Hexapoda</taxon>
        <taxon>Insecta</taxon>
        <taxon>Pterygota</taxon>
        <taxon>Neoptera</taxon>
        <taxon>Polyneoptera</taxon>
        <taxon>Phasmatodea</taxon>
        <taxon>Verophasmatodea</taxon>
        <taxon>Anareolatae</taxon>
        <taxon>Phasmatidae</taxon>
        <taxon>Eurycanthinae</taxon>
        <taxon>Dryococelus</taxon>
    </lineage>
</organism>
<dbReference type="Proteomes" id="UP001159363">
    <property type="component" value="Chromosome 13"/>
</dbReference>
<feature type="region of interest" description="Disordered" evidence="1">
    <location>
        <begin position="1261"/>
        <end position="1312"/>
    </location>
</feature>
<gene>
    <name evidence="2" type="ORF">PR048_030729</name>
</gene>
<evidence type="ECO:0000313" key="3">
    <source>
        <dbReference type="Proteomes" id="UP001159363"/>
    </source>
</evidence>
<feature type="compositionally biased region" description="Basic and acidic residues" evidence="1">
    <location>
        <begin position="478"/>
        <end position="487"/>
    </location>
</feature>
<protein>
    <submittedName>
        <fullName evidence="2">Uncharacterized protein</fullName>
    </submittedName>
</protein>
<evidence type="ECO:0000313" key="2">
    <source>
        <dbReference type="EMBL" id="KAJ8869161.1"/>
    </source>
</evidence>
<evidence type="ECO:0000256" key="1">
    <source>
        <dbReference type="SAM" id="MobiDB-lite"/>
    </source>
</evidence>
<feature type="compositionally biased region" description="Polar residues" evidence="1">
    <location>
        <begin position="1279"/>
        <end position="1288"/>
    </location>
</feature>
<feature type="region of interest" description="Disordered" evidence="1">
    <location>
        <begin position="704"/>
        <end position="755"/>
    </location>
</feature>
<feature type="compositionally biased region" description="Polar residues" evidence="1">
    <location>
        <begin position="494"/>
        <end position="514"/>
    </location>
</feature>
<proteinExistence type="predicted"/>
<accession>A0ABQ9GDK5</accession>
<comment type="caution">
    <text evidence="2">The sequence shown here is derived from an EMBL/GenBank/DDBJ whole genome shotgun (WGS) entry which is preliminary data.</text>
</comment>
<name>A0ABQ9GDK5_9NEOP</name>
<sequence>MWGKREIPEKTGQPSATSGMTCNIVHHNSNICLNLVQYVWPTHQAMALLAVSSEPMRVTGGEYGAAGENGRSLRKPVDERHCPARFTDEKILERSRRESNSCSSWWEASSLTTKPPRPQYIRQRSKYRNRIRFERASQNKSNDNHKTPYDRVKRCLERKINIKASERVNVDSSLCEKQVALPAGSCQLAQCAAYVARVTARLYDQSSPVQDPRRAGERKWASAALVGVRPWRGSLPGVKGNPRPTSVTGLLLVTSPLYHPALLVNFCHLRKVKGPAYLHRFSPCLAEERGSYKGHTGTLYKSAIAATRRALNWPYIVAYVRDELYFSVPRNATLGLQCHDEALPDRPTRLFTPTISAAGCHGSDFVGVTVLLIVLYEMLVGVGAVFVGLSGYCKSSITVFEALPSVKRWLVPLCDVRPYKPRRVQFVTFVRPAGAEERKRGREERDANVKNIDISCNNSLQSDGWESDCVPVFLSSRGPEEADDHGSVRGSSPGHLQSVTGLRTAPSLTTSQKGSCDERPLKQVCPKAAFCNIWARMTHIDEWSYFNGPNENVARCQTFREPFSSVMKMNFYDYVEERGSAEGYPGTHITCLVSIRERIPSALQCGFLSRKRPKVKKRGSDTGDTNTHDWCLDAPTRRACSVSVVTLCCENEICKQWDITRDESPQINLPTPADSQLQLTLSVPCGTRPSNNALFPTLTIPPPLQQHDEEGGCRTADARARATPAAEESGPDRNAENNNEPGTKEGEGCNESTFPRDSVLDEHRTLSPNQPAILLGSFHEQVLKGRTLKVLPAWYKSFNRRKVEPDAFCVTGFSNWAKAEEKFRSQCYVQQHRLVRTQTWHEELGRSLEGLKKKNNPLRRVEGRAGCYPARANIKAGNTANEVFVVETLHQQDVQRWGRAVRRHASSLQPSALCLRRRLRSTKICVRMEASLVSSVLGKQQAYRHCKNFSGKLPKLQWKFFNIYSVCQRNAGSAARHDMTKTTAKTRQKNISDGLFEFTARLLTRSAHERGALSLWCNFQDSISLCLHAEHPGIRTEAGLQQVTQRMHSAALRFARSVGEIWDSRNIEVLGADKRREKGKGRSLRKPADQWHGYHARISGNDSLREANPARLGSEASSLTRTPQGCQDVCFDVMNLTSEIHPYDTDEIIRKTDVLQAKNMQHNHSKRVDIDTASTVLQHLFKVTVVEIGMVRFPARSHYNIFARGNRAERCHWSAGFLGDLPFPPPLYSGVAPYSPRFTIIGSQDLDPSTRNNVSERRAALKRGSLTAHERRSREASAYFSQQGSATAGHTHEHGSMLGREDGEGGGCHGVS</sequence>
<feature type="compositionally biased region" description="Basic and acidic residues" evidence="1">
    <location>
        <begin position="706"/>
        <end position="720"/>
    </location>
</feature>
<dbReference type="EMBL" id="JARBHB010000014">
    <property type="protein sequence ID" value="KAJ8869161.1"/>
    <property type="molecule type" value="Genomic_DNA"/>
</dbReference>